<evidence type="ECO:0000256" key="10">
    <source>
        <dbReference type="ARBA" id="ARBA00093548"/>
    </source>
</evidence>
<dbReference type="InterPro" id="IPR010827">
    <property type="entry name" value="BamA/TamA_POTRA"/>
</dbReference>
<dbReference type="InterPro" id="IPR035243">
    <property type="entry name" value="TamA_POTRA_Dom_1"/>
</dbReference>
<dbReference type="EMBL" id="AP017372">
    <property type="protein sequence ID" value="BAU58385.1"/>
    <property type="molecule type" value="Genomic_DNA"/>
</dbReference>
<gene>
    <name evidence="14" type="ORF">HH1059_16730</name>
</gene>
<keyword evidence="5" id="KW-0812">Transmembrane</keyword>
<dbReference type="Pfam" id="PF17243">
    <property type="entry name" value="POTRA_TamA_1"/>
    <property type="match status" value="1"/>
</dbReference>
<feature type="domain" description="POTRA" evidence="12">
    <location>
        <begin position="185"/>
        <end position="242"/>
    </location>
</feature>
<dbReference type="Gene3D" id="2.40.160.50">
    <property type="entry name" value="membrane protein fhac: a member of the omp85/tpsb transporter family"/>
    <property type="match status" value="1"/>
</dbReference>
<keyword evidence="15" id="KW-1185">Reference proteome</keyword>
<dbReference type="GO" id="GO:0009306">
    <property type="term" value="P:protein secretion"/>
    <property type="evidence" value="ECO:0007669"/>
    <property type="project" value="TreeGrafter"/>
</dbReference>
<name>A0A0X8XAF0_HALHR</name>
<dbReference type="Gene3D" id="3.10.20.310">
    <property type="entry name" value="membrane protein fhac"/>
    <property type="match status" value="3"/>
</dbReference>
<dbReference type="Pfam" id="PF01103">
    <property type="entry name" value="Omp85"/>
    <property type="match status" value="1"/>
</dbReference>
<keyword evidence="4" id="KW-1134">Transmembrane beta strand</keyword>
<evidence type="ECO:0000256" key="5">
    <source>
        <dbReference type="ARBA" id="ARBA00022692"/>
    </source>
</evidence>
<keyword evidence="6" id="KW-0732">Signal</keyword>
<dbReference type="Pfam" id="PF07244">
    <property type="entry name" value="POTRA"/>
    <property type="match status" value="1"/>
</dbReference>
<comment type="subcellular location">
    <subcellularLocation>
        <location evidence="1">Cell outer membrane</location>
    </subcellularLocation>
</comment>
<organism evidence="14 15">
    <name type="scientific">Halorhodospira halochloris</name>
    <name type="common">Ectothiorhodospira halochloris</name>
    <dbReference type="NCBI Taxonomy" id="1052"/>
    <lineage>
        <taxon>Bacteria</taxon>
        <taxon>Pseudomonadati</taxon>
        <taxon>Pseudomonadota</taxon>
        <taxon>Gammaproteobacteria</taxon>
        <taxon>Chromatiales</taxon>
        <taxon>Ectothiorhodospiraceae</taxon>
        <taxon>Halorhodospira</taxon>
    </lineage>
</organism>
<comment type="similarity">
    <text evidence="2">Belongs to the TamA family.</text>
</comment>
<feature type="domain" description="TamA POTRA" evidence="13">
    <location>
        <begin position="23"/>
        <end position="95"/>
    </location>
</feature>
<evidence type="ECO:0000259" key="12">
    <source>
        <dbReference type="Pfam" id="PF07244"/>
    </source>
</evidence>
<evidence type="ECO:0000259" key="11">
    <source>
        <dbReference type="Pfam" id="PF01103"/>
    </source>
</evidence>
<feature type="domain" description="Bacterial surface antigen (D15)" evidence="11">
    <location>
        <begin position="300"/>
        <end position="571"/>
    </location>
</feature>
<dbReference type="KEGG" id="hhk:HH1059_16730"/>
<dbReference type="InterPro" id="IPR039910">
    <property type="entry name" value="D15-like"/>
</dbReference>
<evidence type="ECO:0000256" key="2">
    <source>
        <dbReference type="ARBA" id="ARBA00010248"/>
    </source>
</evidence>
<evidence type="ECO:0000256" key="8">
    <source>
        <dbReference type="ARBA" id="ARBA00023237"/>
    </source>
</evidence>
<evidence type="ECO:0000256" key="4">
    <source>
        <dbReference type="ARBA" id="ARBA00022452"/>
    </source>
</evidence>
<evidence type="ECO:0000256" key="7">
    <source>
        <dbReference type="ARBA" id="ARBA00023136"/>
    </source>
</evidence>
<dbReference type="AlphaFoldDB" id="A0A0X8XAF0"/>
<dbReference type="GO" id="GO:0009279">
    <property type="term" value="C:cell outer membrane"/>
    <property type="evidence" value="ECO:0007669"/>
    <property type="project" value="UniProtKB-SubCell"/>
</dbReference>
<dbReference type="Proteomes" id="UP000218890">
    <property type="component" value="Chromosome"/>
</dbReference>
<dbReference type="PANTHER" id="PTHR12815">
    <property type="entry name" value="SORTING AND ASSEMBLY MACHINERY SAMM50 PROTEIN FAMILY MEMBER"/>
    <property type="match status" value="1"/>
</dbReference>
<sequence>MLLVSAIFVTAVPAQAEELEVTIDIAGIEGELEDQVRGRLGKPVSTEPAMLSSFRRRAPERIREALEAVGYYDADIDVRARSGADEWRLMVVIDPGEPVRIRDLNVQVVGEAAEDLAFAGIESRMPLREGDVLNHGRYESARRLIQSLALERGYFDGRYLVRRIEVYPEDYAADIVLQYYSGQRYSFGEVVFAESPLADEFLQRMVGFEAGEPYTAQQVGQLNRALRDSGYFREVRVSPEHEPGSGVAPINVALKPRARHEITTGVGYTTDLGARVRLGWERPWVNPWGHSMAADTEIAEKRQSVTGRYRIPLRDPLRTSLEYQIGAKMQDVADIDSEQVSGSVRHRHRLLSGWQQVLSVRADWERFRIDEERETTKLLLPGASWSRTRSRGGLDPTWGDRQMLSLEATETWLGSDVEIYRLRAGTRWLRTLGERNRFLVRADIGAMSSGDFDRVPPSLRFYAGGDQSIRGYKFQTLGPERDGTVIGGSYLALAGLEYGYQITPNWRPALFVDSGNALESFGDLSDELKVGVGAGIRWSSPIGPVRLDAAVPVEDDHEQIDSWRLHFSMGSDL</sequence>
<protein>
    <recommendedName>
        <fullName evidence="3">Translocation and assembly module subunit TamA</fullName>
    </recommendedName>
    <alternativeName>
        <fullName evidence="9">Autotransporter assembly factor TamA</fullName>
    </alternativeName>
</protein>
<evidence type="ECO:0000256" key="6">
    <source>
        <dbReference type="ARBA" id="ARBA00022729"/>
    </source>
</evidence>
<dbReference type="InterPro" id="IPR000184">
    <property type="entry name" value="Bac_surfAg_D15"/>
</dbReference>
<keyword evidence="8" id="KW-0998">Cell outer membrane</keyword>
<dbReference type="PANTHER" id="PTHR12815:SF47">
    <property type="entry name" value="TRANSLOCATION AND ASSEMBLY MODULE SUBUNIT TAMA"/>
    <property type="match status" value="1"/>
</dbReference>
<evidence type="ECO:0000256" key="3">
    <source>
        <dbReference type="ARBA" id="ARBA00015419"/>
    </source>
</evidence>
<dbReference type="GO" id="GO:0097347">
    <property type="term" value="C:TAM protein secretion complex"/>
    <property type="evidence" value="ECO:0007669"/>
    <property type="project" value="TreeGrafter"/>
</dbReference>
<evidence type="ECO:0000313" key="14">
    <source>
        <dbReference type="EMBL" id="BAU58385.1"/>
    </source>
</evidence>
<accession>A0A0X8XAF0</accession>
<proteinExistence type="inferred from homology"/>
<evidence type="ECO:0000259" key="13">
    <source>
        <dbReference type="Pfam" id="PF17243"/>
    </source>
</evidence>
<evidence type="ECO:0000256" key="9">
    <source>
        <dbReference type="ARBA" id="ARBA00033063"/>
    </source>
</evidence>
<evidence type="ECO:0000313" key="15">
    <source>
        <dbReference type="Proteomes" id="UP000218890"/>
    </source>
</evidence>
<reference evidence="14" key="1">
    <citation type="submission" date="2016-02" db="EMBL/GenBank/DDBJ databases">
        <title>Halorhodospira halochloris DSM-1059 complete genome, version 2.</title>
        <authorList>
            <person name="Tsukatani Y."/>
        </authorList>
    </citation>
    <scope>NUCLEOTIDE SEQUENCE</scope>
    <source>
        <strain evidence="14">DSM 1059</strain>
    </source>
</reference>
<evidence type="ECO:0000256" key="1">
    <source>
        <dbReference type="ARBA" id="ARBA00004442"/>
    </source>
</evidence>
<comment type="subunit">
    <text evidence="10">Interacts with TamB to form the translocation and assembly module (TAM).</text>
</comment>
<keyword evidence="7" id="KW-0472">Membrane</keyword>